<name>A0A0L1JT95_9RHOB</name>
<dbReference type="Pfam" id="PF04187">
    <property type="entry name" value="Cofac_haem_bdg"/>
    <property type="match status" value="1"/>
</dbReference>
<evidence type="ECO:0000313" key="4">
    <source>
        <dbReference type="Proteomes" id="UP000036938"/>
    </source>
</evidence>
<evidence type="ECO:0000259" key="2">
    <source>
        <dbReference type="Pfam" id="PF04187"/>
    </source>
</evidence>
<keyword evidence="1" id="KW-0732">Signal</keyword>
<accession>A0A0L1JT95</accession>
<reference evidence="3 4" key="1">
    <citation type="journal article" date="2015" name="Int. J. Syst. Evol. Microbiol.">
        <title>Aestuariivita atlantica sp. nov., isolated from deep sea sediment of the Atlantic Ocean.</title>
        <authorList>
            <person name="Li G."/>
            <person name="Lai Q."/>
            <person name="Du Y."/>
            <person name="Liu X."/>
            <person name="Sun F."/>
            <person name="Shao Z."/>
        </authorList>
    </citation>
    <scope>NUCLEOTIDE SEQUENCE [LARGE SCALE GENOMIC DNA]</scope>
    <source>
        <strain evidence="3 4">22II-S11-z3</strain>
    </source>
</reference>
<dbReference type="CDD" id="cd14727">
    <property type="entry name" value="ChanN-like"/>
    <property type="match status" value="1"/>
</dbReference>
<proteinExistence type="predicted"/>
<evidence type="ECO:0000313" key="3">
    <source>
        <dbReference type="EMBL" id="KNG94976.1"/>
    </source>
</evidence>
<dbReference type="Gene3D" id="3.40.50.11550">
    <property type="match status" value="1"/>
</dbReference>
<feature type="domain" description="Haem-binding uptake Tiki superfamily ChaN" evidence="2">
    <location>
        <begin position="29"/>
        <end position="223"/>
    </location>
</feature>
<gene>
    <name evidence="3" type="ORF">ATO11_06325</name>
</gene>
<keyword evidence="4" id="KW-1185">Reference proteome</keyword>
<evidence type="ECO:0000256" key="1">
    <source>
        <dbReference type="SAM" id="SignalP"/>
    </source>
</evidence>
<dbReference type="EMBL" id="AQQZ01000002">
    <property type="protein sequence ID" value="KNG94976.1"/>
    <property type="molecule type" value="Genomic_DNA"/>
</dbReference>
<dbReference type="STRING" id="1317121.ATO11_06325"/>
<dbReference type="AlphaFoldDB" id="A0A0L1JT95"/>
<dbReference type="InterPro" id="IPR007314">
    <property type="entry name" value="Cofac_haem-bd_dom"/>
</dbReference>
<feature type="chain" id="PRO_5005554257" description="Haem-binding uptake Tiki superfamily ChaN domain-containing protein" evidence="1">
    <location>
        <begin position="26"/>
        <end position="271"/>
    </location>
</feature>
<organism evidence="3 4">
    <name type="scientific">Pseudaestuariivita atlantica</name>
    <dbReference type="NCBI Taxonomy" id="1317121"/>
    <lineage>
        <taxon>Bacteria</taxon>
        <taxon>Pseudomonadati</taxon>
        <taxon>Pseudomonadota</taxon>
        <taxon>Alphaproteobacteria</taxon>
        <taxon>Rhodobacterales</taxon>
        <taxon>Paracoccaceae</taxon>
        <taxon>Pseudaestuariivita</taxon>
    </lineage>
</organism>
<sequence>MRHLFPRAGVATLVAALLLSGPALADLPEAAMSADVVILGERHNTQAHQSYQARAIAQLAPKAVVFEMLTPFEARRISALRAAGELRKAIADGEFHWTDFIDYLPLIEAAEAARIIGTAIPREDMRRAFGEGAAAEFGADADAYGLTRPLPDDEQEAREEAQFVNHCEAMPRDMMAGMVSAQRLRDAVFARTVAEAVETHGTPVVLVTGWGHARRDYGVPVYLSAARPDIGVYVVGLQEREPEDGLFDHVVVTAPEPGRDDPCAAFAARTE</sequence>
<dbReference type="SUPFAM" id="SSF159501">
    <property type="entry name" value="EreA/ChaN-like"/>
    <property type="match status" value="1"/>
</dbReference>
<protein>
    <recommendedName>
        <fullName evidence="2">Haem-binding uptake Tiki superfamily ChaN domain-containing protein</fullName>
    </recommendedName>
</protein>
<dbReference type="Proteomes" id="UP000036938">
    <property type="component" value="Unassembled WGS sequence"/>
</dbReference>
<comment type="caution">
    <text evidence="3">The sequence shown here is derived from an EMBL/GenBank/DDBJ whole genome shotgun (WGS) entry which is preliminary data.</text>
</comment>
<feature type="signal peptide" evidence="1">
    <location>
        <begin position="1"/>
        <end position="25"/>
    </location>
</feature>